<evidence type="ECO:0000313" key="2">
    <source>
        <dbReference type="Proteomes" id="UP000037688"/>
    </source>
</evidence>
<dbReference type="EMBL" id="LITU01000068">
    <property type="protein sequence ID" value="KOY14814.1"/>
    <property type="molecule type" value="Genomic_DNA"/>
</dbReference>
<organism evidence="1 2">
    <name type="scientific">Paenibacillus xylanivorans</name>
    <dbReference type="NCBI Taxonomy" id="1705561"/>
    <lineage>
        <taxon>Bacteria</taxon>
        <taxon>Bacillati</taxon>
        <taxon>Bacillota</taxon>
        <taxon>Bacilli</taxon>
        <taxon>Bacillales</taxon>
        <taxon>Paenibacillaceae</taxon>
        <taxon>Paenibacillus</taxon>
    </lineage>
</organism>
<dbReference type="SUPFAM" id="SSF56281">
    <property type="entry name" value="Metallo-hydrolase/oxidoreductase"/>
    <property type="match status" value="1"/>
</dbReference>
<name>A0A0N0C3V1_9BACL</name>
<dbReference type="PATRIC" id="fig|1705561.3.peg.3868"/>
<reference evidence="1 2" key="1">
    <citation type="submission" date="2015-08" db="EMBL/GenBank/DDBJ databases">
        <title>Draft genome sequence of cellulolytic and xylanolytic Paenibacillus sp. A59, isolated from a decaying forest soil from Patagonia, Argentina.</title>
        <authorList>
            <person name="Ghio S."/>
            <person name="Caceres A.M."/>
            <person name="Talia P."/>
            <person name="Grasso D."/>
            <person name="Campos E."/>
        </authorList>
    </citation>
    <scope>NUCLEOTIDE SEQUENCE [LARGE SCALE GENOMIC DNA]</scope>
    <source>
        <strain evidence="1 2">A59</strain>
    </source>
</reference>
<keyword evidence="2" id="KW-1185">Reference proteome</keyword>
<evidence type="ECO:0000313" key="1">
    <source>
        <dbReference type="EMBL" id="KOY14814.1"/>
    </source>
</evidence>
<dbReference type="RefSeq" id="WP_053782243.1">
    <property type="nucleotide sequence ID" value="NZ_LITU01000068.1"/>
</dbReference>
<proteinExistence type="predicted"/>
<gene>
    <name evidence="1" type="ORF">AMS66_18700</name>
</gene>
<dbReference type="InterPro" id="IPR036866">
    <property type="entry name" value="RibonucZ/Hydroxyglut_hydro"/>
</dbReference>
<comment type="caution">
    <text evidence="1">The sequence shown here is derived from an EMBL/GenBank/DDBJ whole genome shotgun (WGS) entry which is preliminary data.</text>
</comment>
<dbReference type="OrthoDB" id="420651at2"/>
<dbReference type="Proteomes" id="UP000037688">
    <property type="component" value="Unassembled WGS sequence"/>
</dbReference>
<dbReference type="Gene3D" id="3.60.15.10">
    <property type="entry name" value="Ribonuclease Z/Hydroxyacylglutathione hydrolase-like"/>
    <property type="match status" value="1"/>
</dbReference>
<protein>
    <submittedName>
        <fullName evidence="1">Uncharacterized protein</fullName>
    </submittedName>
</protein>
<sequence length="91" mass="10395">MKRNDNACINSFLHANPQQWLGILYKIERLNIETIVPDHGEVCSLTELNEVKAYITDLLEIVTSAVQSNQSLDKISVPSANQHWSFTTYFK</sequence>
<accession>A0A0N0C3V1</accession>
<dbReference type="AlphaFoldDB" id="A0A0N0C3V1"/>